<dbReference type="InterPro" id="IPR026444">
    <property type="entry name" value="Secre_tail"/>
</dbReference>
<reference evidence="2 3" key="1">
    <citation type="submission" date="2016-04" db="EMBL/GenBank/DDBJ databases">
        <authorList>
            <person name="Chen L."/>
            <person name="Zhuang W."/>
            <person name="Wang G."/>
        </authorList>
    </citation>
    <scope>NUCLEOTIDE SEQUENCE [LARGE SCALE GENOMIC DNA]</scope>
    <source>
        <strain evidence="3">GR20</strain>
    </source>
</reference>
<evidence type="ECO:0008006" key="4">
    <source>
        <dbReference type="Google" id="ProtNLM"/>
    </source>
</evidence>
<keyword evidence="3" id="KW-1185">Reference proteome</keyword>
<protein>
    <recommendedName>
        <fullName evidence="4">Secretion system C-terminal sorting domain-containing protein</fullName>
    </recommendedName>
</protein>
<feature type="signal peptide" evidence="1">
    <location>
        <begin position="1"/>
        <end position="22"/>
    </location>
</feature>
<dbReference type="EMBL" id="LWBO01000004">
    <property type="protein sequence ID" value="OQP52408.1"/>
    <property type="molecule type" value="Genomic_DNA"/>
</dbReference>
<feature type="chain" id="PRO_5045854698" description="Secretion system C-terminal sorting domain-containing protein" evidence="1">
    <location>
        <begin position="23"/>
        <end position="456"/>
    </location>
</feature>
<name>A0ABX3P1C6_9BACT</name>
<organism evidence="2 3">
    <name type="scientific">Niastella koreensis</name>
    <dbReference type="NCBI Taxonomy" id="354356"/>
    <lineage>
        <taxon>Bacteria</taxon>
        <taxon>Pseudomonadati</taxon>
        <taxon>Bacteroidota</taxon>
        <taxon>Chitinophagia</taxon>
        <taxon>Chitinophagales</taxon>
        <taxon>Chitinophagaceae</taxon>
        <taxon>Niastella</taxon>
    </lineage>
</organism>
<dbReference type="NCBIfam" id="TIGR04183">
    <property type="entry name" value="Por_Secre_tail"/>
    <property type="match status" value="1"/>
</dbReference>
<accession>A0ABX3P1C6</accession>
<proteinExistence type="predicted"/>
<dbReference type="RefSeq" id="WP_014220464.1">
    <property type="nucleotide sequence ID" value="NZ_LWBO01000004.1"/>
</dbReference>
<evidence type="ECO:0000256" key="1">
    <source>
        <dbReference type="SAM" id="SignalP"/>
    </source>
</evidence>
<sequence length="456" mass="49588">MRITINYFLFFILTVSSLLAKAQAVKVQAATTISTTGGVVIGLHDMDLDVDGTINQLPADGSFSFTGNGNNYIRGLAVPRFDVLQIAKAANASVILQQNLQIGSGITFTGGLINLNTKNILLQPAALLNGESETSRITGSNGGYIEIVNTLNAPAGANPGNLGAAITSSQNLGAVTIRRGHQSQHNINGTGSSILRYYDILPGNNSALGATFRFNYFNAELNALDANLLTLWQSQDHQHWTDLGFSSRSTTSNYVEQAALGSLYRLTLTEVNNALPLIWSSFNTQCQGNQSTVSWKTLQEQNTASFTIRRSMNGRDWTSIGRLQAAGNSPITQLYTFIDQHPLAGSSYYQIVQQDLDGRETYSPVLVNRCELIESCNAWPNPVYSNCIVAIQSSVSYISTIRLYNSLGALLTQKVVTVQQGNNQFMVPMNNYLPGMYTMVIAGGNRRSTTIKIEKQ</sequence>
<evidence type="ECO:0000313" key="2">
    <source>
        <dbReference type="EMBL" id="OQP52408.1"/>
    </source>
</evidence>
<comment type="caution">
    <text evidence="2">The sequence shown here is derived from an EMBL/GenBank/DDBJ whole genome shotgun (WGS) entry which is preliminary data.</text>
</comment>
<dbReference type="Proteomes" id="UP000192277">
    <property type="component" value="Unassembled WGS sequence"/>
</dbReference>
<evidence type="ECO:0000313" key="3">
    <source>
        <dbReference type="Proteomes" id="UP000192277"/>
    </source>
</evidence>
<keyword evidence="1" id="KW-0732">Signal</keyword>
<gene>
    <name evidence="2" type="ORF">A4D02_24790</name>
</gene>